<evidence type="ECO:0000256" key="3">
    <source>
        <dbReference type="ARBA" id="ARBA00023157"/>
    </source>
</evidence>
<organism evidence="7 8">
    <name type="scientific">Prorocentrum cordatum</name>
    <dbReference type="NCBI Taxonomy" id="2364126"/>
    <lineage>
        <taxon>Eukaryota</taxon>
        <taxon>Sar</taxon>
        <taxon>Alveolata</taxon>
        <taxon>Dinophyceae</taxon>
        <taxon>Prorocentrales</taxon>
        <taxon>Prorocentraceae</taxon>
        <taxon>Prorocentrum</taxon>
    </lineage>
</organism>
<feature type="chain" id="PRO_5047126373" description="VWFA domain-containing protein" evidence="5">
    <location>
        <begin position="29"/>
        <end position="843"/>
    </location>
</feature>
<evidence type="ECO:0000256" key="2">
    <source>
        <dbReference type="ARBA" id="ARBA00022737"/>
    </source>
</evidence>
<dbReference type="PROSITE" id="PS50092">
    <property type="entry name" value="TSP1"/>
    <property type="match status" value="3"/>
</dbReference>
<evidence type="ECO:0000313" key="8">
    <source>
        <dbReference type="Proteomes" id="UP001189429"/>
    </source>
</evidence>
<dbReference type="CDD" id="cd00198">
    <property type="entry name" value="vWFA"/>
    <property type="match status" value="1"/>
</dbReference>
<dbReference type="SUPFAM" id="SSF53300">
    <property type="entry name" value="vWA-like"/>
    <property type="match status" value="1"/>
</dbReference>
<dbReference type="InterPro" id="IPR036383">
    <property type="entry name" value="TSP1_rpt_sf"/>
</dbReference>
<dbReference type="InterPro" id="IPR002035">
    <property type="entry name" value="VWF_A"/>
</dbReference>
<dbReference type="Proteomes" id="UP001189429">
    <property type="component" value="Unassembled WGS sequence"/>
</dbReference>
<dbReference type="Pfam" id="PF19028">
    <property type="entry name" value="TSP1_spondin"/>
    <property type="match status" value="2"/>
</dbReference>
<feature type="signal peptide" evidence="5">
    <location>
        <begin position="1"/>
        <end position="28"/>
    </location>
</feature>
<dbReference type="InterPro" id="IPR036465">
    <property type="entry name" value="vWFA_dom_sf"/>
</dbReference>
<dbReference type="SMART" id="SM00327">
    <property type="entry name" value="VWA"/>
    <property type="match status" value="1"/>
</dbReference>
<keyword evidence="3" id="KW-1015">Disulfide bond</keyword>
<dbReference type="PANTHER" id="PTHR22906">
    <property type="entry name" value="PROPERDIN"/>
    <property type="match status" value="1"/>
</dbReference>
<sequence length="843" mass="89747">MKPARSFSGVRQAALLCLLALPEGPSAADAAAAASAQLGRVGRLPAPRSAPASRALLRHPEARARGRAAGGADVLRAVGGHRRLPRRLRATLLQAMGGSRRARLGLRQNRSGRAEVDAAKAALGQLVEETTQKLDIERVRCSEYKDRQKRILEEAWQDIAALHSGAVAARAKILRAQYGLHQAQSELPKLRDSMDAHSRKCSFAHDSLQGQIQMLAGDLGALGDLGVCTDAASLLQCRHSSRRHGHHHDKVLVAFGNEVSARVRSKFTRSALQHAFQRANAARTDGDLATALLETTRQSRRLRRGRTTAGSSRLGLNTSSCTRARSADCGTMNAEFLKVQAGLIDKWEDLKEELGRNQADCEAAARSFGAQIATFQAQQRDGNVALADGTKDLNLKEGEARMKSLQVADLQRDLEKTTEACQASVDSFESELCSLRAVRVEVDKMSGGDGAFQDCAVTDWVPEACSATCGGGTQVLRRQTVSPPSSGGVGCPPLELERKCAEQPCPVDCELDSWSEWSACSAACGGGVRQRIRNPRVEPAHGGQACEETGETEGCNLEACDRECELSDWSEWSTCSKMCGGGSMARGREVMTEATGGGTCPDSDGRLEHVPCNMQNCTNATVPDAGVLCRSKLDVVLAIDGSGFRNDGDWAHVINASVQLLNRFTGGAELARVGVLLFSGPSDLATYRACTQGMGQAAPDLETQCRFTWPSRLTEDIASAAAAVAELPRPGGTALTARAVMAAMQELRGSRHGAESVIVVLTDGAPMSSRAMGQVASKVRGTARLMWVPVSSRAPLEQIRAWASRPVEENVLPAADAAALQEAPAITRIVSSICPKLSGIVQG</sequence>
<accession>A0ABN9TUL8</accession>
<feature type="domain" description="VWFA" evidence="6">
    <location>
        <begin position="634"/>
        <end position="833"/>
    </location>
</feature>
<proteinExistence type="predicted"/>
<evidence type="ECO:0000256" key="4">
    <source>
        <dbReference type="ARBA" id="ARBA00023180"/>
    </source>
</evidence>
<dbReference type="EMBL" id="CAUYUJ010015105">
    <property type="protein sequence ID" value="CAK0849916.1"/>
    <property type="molecule type" value="Genomic_DNA"/>
</dbReference>
<dbReference type="SUPFAM" id="SSF82895">
    <property type="entry name" value="TSP-1 type 1 repeat"/>
    <property type="match status" value="2"/>
</dbReference>
<dbReference type="PROSITE" id="PS50234">
    <property type="entry name" value="VWFA"/>
    <property type="match status" value="1"/>
</dbReference>
<keyword evidence="4" id="KW-0325">Glycoprotein</keyword>
<evidence type="ECO:0000313" key="7">
    <source>
        <dbReference type="EMBL" id="CAK0849916.1"/>
    </source>
</evidence>
<dbReference type="Gene3D" id="3.40.50.410">
    <property type="entry name" value="von Willebrand factor, type A domain"/>
    <property type="match status" value="1"/>
</dbReference>
<comment type="caution">
    <text evidence="7">The sequence shown here is derived from an EMBL/GenBank/DDBJ whole genome shotgun (WGS) entry which is preliminary data.</text>
</comment>
<dbReference type="InterPro" id="IPR052065">
    <property type="entry name" value="Compl_asym_regulator"/>
</dbReference>
<protein>
    <recommendedName>
        <fullName evidence="6">VWFA domain-containing protein</fullName>
    </recommendedName>
</protein>
<name>A0ABN9TUL8_9DINO</name>
<dbReference type="PANTHER" id="PTHR22906:SF21">
    <property type="entry name" value="SEMA DOMAIN-CONTAINING PROTEIN"/>
    <property type="match status" value="1"/>
</dbReference>
<evidence type="ECO:0000256" key="5">
    <source>
        <dbReference type="SAM" id="SignalP"/>
    </source>
</evidence>
<reference evidence="7" key="1">
    <citation type="submission" date="2023-10" db="EMBL/GenBank/DDBJ databases">
        <authorList>
            <person name="Chen Y."/>
            <person name="Shah S."/>
            <person name="Dougan E. K."/>
            <person name="Thang M."/>
            <person name="Chan C."/>
        </authorList>
    </citation>
    <scope>NUCLEOTIDE SEQUENCE [LARGE SCALE GENOMIC DNA]</scope>
</reference>
<dbReference type="Gene3D" id="2.20.100.10">
    <property type="entry name" value="Thrombospondin type-1 (TSP1) repeat"/>
    <property type="match status" value="3"/>
</dbReference>
<keyword evidence="8" id="KW-1185">Reference proteome</keyword>
<evidence type="ECO:0000259" key="6">
    <source>
        <dbReference type="PROSITE" id="PS50234"/>
    </source>
</evidence>
<dbReference type="Pfam" id="PF00092">
    <property type="entry name" value="VWA"/>
    <property type="match status" value="1"/>
</dbReference>
<dbReference type="SMART" id="SM00209">
    <property type="entry name" value="TSP1"/>
    <property type="match status" value="3"/>
</dbReference>
<dbReference type="Pfam" id="PF00090">
    <property type="entry name" value="TSP_1"/>
    <property type="match status" value="1"/>
</dbReference>
<dbReference type="InterPro" id="IPR044004">
    <property type="entry name" value="TSP1_spondin_dom"/>
</dbReference>
<keyword evidence="1 5" id="KW-0732">Signal</keyword>
<evidence type="ECO:0000256" key="1">
    <source>
        <dbReference type="ARBA" id="ARBA00022729"/>
    </source>
</evidence>
<gene>
    <name evidence="7" type="ORF">PCOR1329_LOCUS42490</name>
</gene>
<keyword evidence="2" id="KW-0677">Repeat</keyword>
<dbReference type="InterPro" id="IPR000884">
    <property type="entry name" value="TSP1_rpt"/>
</dbReference>